<dbReference type="EMBL" id="JRKS01000096">
    <property type="protein sequence ID" value="KGJ01695.1"/>
    <property type="molecule type" value="Genomic_DNA"/>
</dbReference>
<protein>
    <submittedName>
        <fullName evidence="1">Uncharacterized protein</fullName>
    </submittedName>
</protein>
<sequence length="93" mass="10381">MLLRRITIGLAVLLVVSVLFAIRLRHDLVAASDAVPRDEAAVRAQLTDPLAMTEADYRVWLEQIGFTVSEVHDVKAARHSHRGFPCGVDWFVT</sequence>
<name>A0A099ETE4_9RHOB</name>
<dbReference type="AlphaFoldDB" id="A0A099ETE4"/>
<organism evidence="1 2">
    <name type="scientific">Paracoccus sphaerophysae</name>
    <dbReference type="NCBI Taxonomy" id="690417"/>
    <lineage>
        <taxon>Bacteria</taxon>
        <taxon>Pseudomonadati</taxon>
        <taxon>Pseudomonadota</taxon>
        <taxon>Alphaproteobacteria</taxon>
        <taxon>Rhodobacterales</taxon>
        <taxon>Paracoccaceae</taxon>
        <taxon>Paracoccus</taxon>
    </lineage>
</organism>
<comment type="caution">
    <text evidence="1">The sequence shown here is derived from an EMBL/GenBank/DDBJ whole genome shotgun (WGS) entry which is preliminary data.</text>
</comment>
<dbReference type="Proteomes" id="UP000029917">
    <property type="component" value="Unassembled WGS sequence"/>
</dbReference>
<accession>A0A099ETE4</accession>
<gene>
    <name evidence="1" type="ORF">IC63_16400</name>
</gene>
<evidence type="ECO:0000313" key="2">
    <source>
        <dbReference type="Proteomes" id="UP000029917"/>
    </source>
</evidence>
<dbReference type="RefSeq" id="WP_036722296.1">
    <property type="nucleotide sequence ID" value="NZ_JRKS01000096.1"/>
</dbReference>
<reference evidence="1 2" key="1">
    <citation type="submission" date="2014-09" db="EMBL/GenBank/DDBJ databases">
        <authorList>
            <person name="McGinnis J.M."/>
            <person name="Wolfgang W.J."/>
        </authorList>
    </citation>
    <scope>NUCLEOTIDE SEQUENCE [LARGE SCALE GENOMIC DNA]</scope>
    <source>
        <strain evidence="1 2">HAMBI 3106</strain>
    </source>
</reference>
<keyword evidence="2" id="KW-1185">Reference proteome</keyword>
<proteinExistence type="predicted"/>
<evidence type="ECO:0000313" key="1">
    <source>
        <dbReference type="EMBL" id="KGJ01695.1"/>
    </source>
</evidence>
<reference evidence="1 2" key="2">
    <citation type="submission" date="2014-10" db="EMBL/GenBank/DDBJ databases">
        <title>Paracoccus sanguinis sp. nov., isolated from clinical specimens of New York State patients.</title>
        <authorList>
            <person name="Mingle L.A."/>
            <person name="Cole J.A."/>
            <person name="Lapierre P."/>
            <person name="Musser K.A."/>
        </authorList>
    </citation>
    <scope>NUCLEOTIDE SEQUENCE [LARGE SCALE GENOMIC DNA]</scope>
    <source>
        <strain evidence="1 2">HAMBI 3106</strain>
    </source>
</reference>